<proteinExistence type="predicted"/>
<evidence type="ECO:0000313" key="1">
    <source>
        <dbReference type="EMBL" id="WUX51598.1"/>
    </source>
</evidence>
<protein>
    <recommendedName>
        <fullName evidence="3">ASCH domain-containing protein</fullName>
    </recommendedName>
</protein>
<keyword evidence="2" id="KW-1185">Reference proteome</keyword>
<accession>A0ABZ1ZYQ4</accession>
<evidence type="ECO:0000313" key="2">
    <source>
        <dbReference type="Proteomes" id="UP001432209"/>
    </source>
</evidence>
<organism evidence="1 2">
    <name type="scientific">Streptomyces niveus</name>
    <name type="common">Streptomyces spheroides</name>
    <dbReference type="NCBI Taxonomy" id="193462"/>
    <lineage>
        <taxon>Bacteria</taxon>
        <taxon>Bacillati</taxon>
        <taxon>Actinomycetota</taxon>
        <taxon>Actinomycetes</taxon>
        <taxon>Kitasatosporales</taxon>
        <taxon>Streptomycetaceae</taxon>
        <taxon>Streptomyces</taxon>
    </lineage>
</organism>
<dbReference type="Proteomes" id="UP001432209">
    <property type="component" value="Chromosome"/>
</dbReference>
<name>A0ABZ1ZYQ4_STRNV</name>
<dbReference type="SUPFAM" id="SSF46785">
    <property type="entry name" value="Winged helix' DNA-binding domain"/>
    <property type="match status" value="1"/>
</dbReference>
<evidence type="ECO:0008006" key="3">
    <source>
        <dbReference type="Google" id="ProtNLM"/>
    </source>
</evidence>
<gene>
    <name evidence="1" type="ORF">OG442_08630</name>
</gene>
<dbReference type="RefSeq" id="WP_329075263.1">
    <property type="nucleotide sequence ID" value="NZ_CP109495.1"/>
</dbReference>
<sequence length="198" mass="20893">MMLTRVVAEGVARGEVTLAFRRWATCRVSAGRTFLSVAGVIVIDAVERIDPATITTEDAHAAGARRVEDVLATLRGTAGDPVFRITLSYGGPDPRHATADDAALTADDVAGIGAALDRLDARSARGPWTRETLRLIEAGPGTRAVDLAASLGVEKDTLKRDIRKLRNLGLTLSLDVGYALSPRGAAWLRAPQEGLPGS</sequence>
<dbReference type="EMBL" id="CP109495">
    <property type="protein sequence ID" value="WUX51598.1"/>
    <property type="molecule type" value="Genomic_DNA"/>
</dbReference>
<dbReference type="InterPro" id="IPR036390">
    <property type="entry name" value="WH_DNA-bd_sf"/>
</dbReference>
<reference evidence="1" key="1">
    <citation type="submission" date="2022-10" db="EMBL/GenBank/DDBJ databases">
        <title>The complete genomes of actinobacterial strains from the NBC collection.</title>
        <authorList>
            <person name="Joergensen T.S."/>
            <person name="Alvarez Arevalo M."/>
            <person name="Sterndorff E.B."/>
            <person name="Faurdal D."/>
            <person name="Vuksanovic O."/>
            <person name="Mourched A.-S."/>
            <person name="Charusanti P."/>
            <person name="Shaw S."/>
            <person name="Blin K."/>
            <person name="Weber T."/>
        </authorList>
    </citation>
    <scope>NUCLEOTIDE SEQUENCE</scope>
    <source>
        <strain evidence="1">NBC_01432</strain>
    </source>
</reference>